<evidence type="ECO:0000256" key="1">
    <source>
        <dbReference type="ARBA" id="ARBA00022676"/>
    </source>
</evidence>
<reference evidence="4 5" key="1">
    <citation type="submission" date="2016-10" db="EMBL/GenBank/DDBJ databases">
        <authorList>
            <person name="de Groot N.N."/>
        </authorList>
    </citation>
    <scope>NUCLEOTIDE SEQUENCE [LARGE SCALE GENOMIC DNA]</scope>
    <source>
        <strain evidence="4 5">LMG 2247</strain>
    </source>
</reference>
<dbReference type="GO" id="GO:0008713">
    <property type="term" value="F:ADP-heptose-lipopolysaccharide heptosyltransferase activity"/>
    <property type="evidence" value="ECO:0007669"/>
    <property type="project" value="TreeGrafter"/>
</dbReference>
<dbReference type="Gene3D" id="3.40.50.2000">
    <property type="entry name" value="Glycogen Phosphorylase B"/>
    <property type="match status" value="1"/>
</dbReference>
<gene>
    <name evidence="4" type="ORF">SAMN05216466_102151</name>
</gene>
<name>A0A1G7RKY2_9BURK</name>
<dbReference type="NCBIfam" id="TIGR04414">
    <property type="entry name" value="hepto_Aah_TibC"/>
    <property type="match status" value="1"/>
</dbReference>
<dbReference type="Pfam" id="PF21129">
    <property type="entry name" value="TibC_1st"/>
    <property type="match status" value="1"/>
</dbReference>
<dbReference type="InterPro" id="IPR030929">
    <property type="entry name" value="Aah/TibC-like"/>
</dbReference>
<protein>
    <submittedName>
        <fullName evidence="4">Autotransporter strand-loop-strand O-heptosyltransferase</fullName>
    </submittedName>
</protein>
<evidence type="ECO:0000313" key="5">
    <source>
        <dbReference type="Proteomes" id="UP000199706"/>
    </source>
</evidence>
<dbReference type="GO" id="GO:0009244">
    <property type="term" value="P:lipopolysaccharide core region biosynthetic process"/>
    <property type="evidence" value="ECO:0007669"/>
    <property type="project" value="TreeGrafter"/>
</dbReference>
<dbReference type="AlphaFoldDB" id="A0A1G7RKY2"/>
<proteinExistence type="predicted"/>
<dbReference type="Pfam" id="PF01075">
    <property type="entry name" value="Glyco_transf_9"/>
    <property type="match status" value="1"/>
</dbReference>
<dbReference type="OrthoDB" id="5561008at2"/>
<evidence type="ECO:0000259" key="3">
    <source>
        <dbReference type="Pfam" id="PF21129"/>
    </source>
</evidence>
<keyword evidence="2 4" id="KW-0808">Transferase</keyword>
<dbReference type="RefSeq" id="WP_090682143.1">
    <property type="nucleotide sequence ID" value="NZ_CADERL010000014.1"/>
</dbReference>
<dbReference type="GO" id="GO:0005829">
    <property type="term" value="C:cytosol"/>
    <property type="evidence" value="ECO:0007669"/>
    <property type="project" value="TreeGrafter"/>
</dbReference>
<evidence type="ECO:0000256" key="2">
    <source>
        <dbReference type="ARBA" id="ARBA00022679"/>
    </source>
</evidence>
<dbReference type="EMBL" id="FNCJ01000002">
    <property type="protein sequence ID" value="SDG11373.1"/>
    <property type="molecule type" value="Genomic_DNA"/>
</dbReference>
<organism evidence="4 5">
    <name type="scientific">Paraburkholderia phenazinium</name>
    <dbReference type="NCBI Taxonomy" id="60549"/>
    <lineage>
        <taxon>Bacteria</taxon>
        <taxon>Pseudomonadati</taxon>
        <taxon>Pseudomonadota</taxon>
        <taxon>Betaproteobacteria</taxon>
        <taxon>Burkholderiales</taxon>
        <taxon>Burkholderiaceae</taxon>
        <taxon>Paraburkholderia</taxon>
    </lineage>
</organism>
<dbReference type="InterPro" id="IPR002201">
    <property type="entry name" value="Glyco_trans_9"/>
</dbReference>
<accession>A0A1G7RKY2</accession>
<evidence type="ECO:0000313" key="4">
    <source>
        <dbReference type="EMBL" id="SDG11373.1"/>
    </source>
</evidence>
<dbReference type="SUPFAM" id="SSF53756">
    <property type="entry name" value="UDP-Glycosyltransferase/glycogen phosphorylase"/>
    <property type="match status" value="1"/>
</dbReference>
<sequence length="407" mass="45721">MTAPFSSNLQRGPHDAFFANVGTPALRGPEGIFYDFNYGCRVQVPVSGWRVVMVDLDTHNTVLDEVLEAGVIVASRRKYFVRFMLCVFDGERIVFTHSFDAAGQRVFVRTGESALGDSLAWIPAVEAFRREHRCEIHVQLPEYLHELFKAGYPDLHFVTSDVPAASLGTLYATYYLGFFSPYAERDHQPTDPRVSNLQDVASYILNVPAVERRPTVVVADTLRRIEEPYVCIAAQASAQRKYWNNPAGWPTLVAHLKQQGYRVLCIDRDRDCDRSGTRNSIPVGAEDFTGNLPLQERASLLLHAEFFVGLGSGLSWLAWAVGTPVAMISGFSHPKTEFRTPWRIINFHVCNSCFNDTQFEADSHNFNWCPRYEGKPMAYQCTSSITPQFVARVIDPLIKASRGGQPS</sequence>
<keyword evidence="1" id="KW-0328">Glycosyltransferase</keyword>
<dbReference type="InterPro" id="IPR049327">
    <property type="entry name" value="TibC/BAHTCr-like_N"/>
</dbReference>
<dbReference type="InterPro" id="IPR051199">
    <property type="entry name" value="LPS_LOS_Heptosyltrfase"/>
</dbReference>
<dbReference type="PANTHER" id="PTHR30160:SF1">
    <property type="entry name" value="LIPOPOLYSACCHARIDE 1,2-N-ACETYLGLUCOSAMINETRANSFERASE-RELATED"/>
    <property type="match status" value="1"/>
</dbReference>
<dbReference type="Proteomes" id="UP000199706">
    <property type="component" value="Unassembled WGS sequence"/>
</dbReference>
<feature type="domain" description="Autotransproter heptosyltransferase TibC/BAHTCr-like N-terminal" evidence="3">
    <location>
        <begin position="28"/>
        <end position="89"/>
    </location>
</feature>
<dbReference type="PANTHER" id="PTHR30160">
    <property type="entry name" value="TETRAACYLDISACCHARIDE 4'-KINASE-RELATED"/>
    <property type="match status" value="1"/>
</dbReference>